<dbReference type="InterPro" id="IPR050204">
    <property type="entry name" value="AraC_XylS_family_regulators"/>
</dbReference>
<dbReference type="EMBL" id="JANFAV010000001">
    <property type="protein sequence ID" value="MCW6533811.1"/>
    <property type="molecule type" value="Genomic_DNA"/>
</dbReference>
<proteinExistence type="predicted"/>
<gene>
    <name evidence="5" type="ORF">NEE01_03335</name>
</gene>
<dbReference type="SMART" id="SM00342">
    <property type="entry name" value="HTH_ARAC"/>
    <property type="match status" value="1"/>
</dbReference>
<protein>
    <submittedName>
        <fullName evidence="5">AraC family transcriptional regulator</fullName>
    </submittedName>
</protein>
<dbReference type="Pfam" id="PF12833">
    <property type="entry name" value="HTH_18"/>
    <property type="match status" value="1"/>
</dbReference>
<dbReference type="PANTHER" id="PTHR46796">
    <property type="entry name" value="HTH-TYPE TRANSCRIPTIONAL ACTIVATOR RHAS-RELATED"/>
    <property type="match status" value="1"/>
</dbReference>
<evidence type="ECO:0000256" key="2">
    <source>
        <dbReference type="ARBA" id="ARBA00023125"/>
    </source>
</evidence>
<reference evidence="5" key="1">
    <citation type="submission" date="2022-06" db="EMBL/GenBank/DDBJ databases">
        <title>Sphingomonas sp. nov. isolated from rhizosphere soil of tomato.</title>
        <authorList>
            <person name="Dong H."/>
            <person name="Gao R."/>
        </authorList>
    </citation>
    <scope>NUCLEOTIDE SEQUENCE</scope>
    <source>
        <strain evidence="5">MMSM24</strain>
    </source>
</reference>
<keyword evidence="1" id="KW-0805">Transcription regulation</keyword>
<sequence>MSIECRAAHRALHPFVIGFVERPGAIVAGASLQLPFAIPVIHIVLDEAEGPGVAVSGGTKLARTMAARSLPHSFVIALGFGGVALLWPGPASAAVGGFVEVEDTFWRALRQRTRDAPDFATRVAIAEHMLMSRIGAQGVVSSPLFKAADAIAHDRWSGPIRELARHCGIEERTLRNRFRHDLGWSPKRLLRVARFNRALRTLHPRPWSGRPMREVRLEFFDDAHFYREFRAHAGISPAAFVAAKQRSGDAMLHNLALQAGTSTPSPS</sequence>
<evidence type="ECO:0000256" key="3">
    <source>
        <dbReference type="ARBA" id="ARBA00023163"/>
    </source>
</evidence>
<dbReference type="InterPro" id="IPR018060">
    <property type="entry name" value="HTH_AraC"/>
</dbReference>
<name>A0AA42CSY0_9SPHN</name>
<dbReference type="PROSITE" id="PS01124">
    <property type="entry name" value="HTH_ARAC_FAMILY_2"/>
    <property type="match status" value="1"/>
</dbReference>
<dbReference type="Gene3D" id="1.10.10.60">
    <property type="entry name" value="Homeodomain-like"/>
    <property type="match status" value="1"/>
</dbReference>
<comment type="caution">
    <text evidence="5">The sequence shown here is derived from an EMBL/GenBank/DDBJ whole genome shotgun (WGS) entry which is preliminary data.</text>
</comment>
<keyword evidence="6" id="KW-1185">Reference proteome</keyword>
<dbReference type="RefSeq" id="WP_265267855.1">
    <property type="nucleotide sequence ID" value="NZ_JANFAV010000001.1"/>
</dbReference>
<accession>A0AA42CSY0</accession>
<evidence type="ECO:0000313" key="5">
    <source>
        <dbReference type="EMBL" id="MCW6533811.1"/>
    </source>
</evidence>
<keyword evidence="2" id="KW-0238">DNA-binding</keyword>
<keyword evidence="3" id="KW-0804">Transcription</keyword>
<dbReference type="GO" id="GO:0003700">
    <property type="term" value="F:DNA-binding transcription factor activity"/>
    <property type="evidence" value="ECO:0007669"/>
    <property type="project" value="InterPro"/>
</dbReference>
<evidence type="ECO:0000259" key="4">
    <source>
        <dbReference type="PROSITE" id="PS01124"/>
    </source>
</evidence>
<dbReference type="AlphaFoldDB" id="A0AA42CSY0"/>
<organism evidence="5 6">
    <name type="scientific">Sphingomonas lycopersici</name>
    <dbReference type="NCBI Taxonomy" id="2951807"/>
    <lineage>
        <taxon>Bacteria</taxon>
        <taxon>Pseudomonadati</taxon>
        <taxon>Pseudomonadota</taxon>
        <taxon>Alphaproteobacteria</taxon>
        <taxon>Sphingomonadales</taxon>
        <taxon>Sphingomonadaceae</taxon>
        <taxon>Sphingomonas</taxon>
    </lineage>
</organism>
<dbReference type="Proteomes" id="UP001165565">
    <property type="component" value="Unassembled WGS sequence"/>
</dbReference>
<dbReference type="GO" id="GO:0043565">
    <property type="term" value="F:sequence-specific DNA binding"/>
    <property type="evidence" value="ECO:0007669"/>
    <property type="project" value="InterPro"/>
</dbReference>
<evidence type="ECO:0000313" key="6">
    <source>
        <dbReference type="Proteomes" id="UP001165565"/>
    </source>
</evidence>
<evidence type="ECO:0000256" key="1">
    <source>
        <dbReference type="ARBA" id="ARBA00023015"/>
    </source>
</evidence>
<feature type="domain" description="HTH araC/xylS-type" evidence="4">
    <location>
        <begin position="160"/>
        <end position="243"/>
    </location>
</feature>